<dbReference type="InterPro" id="IPR013520">
    <property type="entry name" value="Ribonucl_H"/>
</dbReference>
<dbReference type="GO" id="GO:0003676">
    <property type="term" value="F:nucleic acid binding"/>
    <property type="evidence" value="ECO:0007669"/>
    <property type="project" value="InterPro"/>
</dbReference>
<dbReference type="Gene3D" id="3.30.420.10">
    <property type="entry name" value="Ribonuclease H-like superfamily/Ribonuclease H"/>
    <property type="match status" value="1"/>
</dbReference>
<dbReference type="InterPro" id="IPR012337">
    <property type="entry name" value="RNaseH-like_sf"/>
</dbReference>
<evidence type="ECO:0000256" key="2">
    <source>
        <dbReference type="ARBA" id="ARBA00022801"/>
    </source>
</evidence>
<dbReference type="SMART" id="SM00479">
    <property type="entry name" value="EXOIII"/>
    <property type="match status" value="1"/>
</dbReference>
<sequence>MSRPGARRRRALQPLVERLRSIRSLSRQPLTETAFTVIDTELTGLDPDADEILAIGAIRMIGTRILVGQTLFSTVRPERRSWGTSVLIHGIRPVDVLQAPPADAVLPALVEFCMGTVIVGYGVGLDRRVLERSLACLEIEKLPRLWLDIARVERWLRSRGGQHPEASTAEGSPTLAGLAYAEGIAVPAAHHALADAFVAAQLWQRQLARLLAENVTTVGDLALIGALRRSAGPRR</sequence>
<dbReference type="EMBL" id="DSID01000209">
    <property type="protein sequence ID" value="HEX70128.1"/>
    <property type="molecule type" value="Genomic_DNA"/>
</dbReference>
<dbReference type="InterPro" id="IPR036397">
    <property type="entry name" value="RNaseH_sf"/>
</dbReference>
<gene>
    <name evidence="5" type="ORF">ENP13_02645</name>
</gene>
<evidence type="ECO:0000259" key="4">
    <source>
        <dbReference type="SMART" id="SM00479"/>
    </source>
</evidence>
<organism evidence="5">
    <name type="scientific">Thermorudis sp</name>
    <dbReference type="NCBI Taxonomy" id="1969470"/>
    <lineage>
        <taxon>Bacteria</taxon>
        <taxon>Pseudomonadati</taxon>
        <taxon>Thermomicrobiota</taxon>
        <taxon>Thermomicrobia</taxon>
        <taxon>Thermomicrobia incertae sedis</taxon>
        <taxon>Thermorudis</taxon>
    </lineage>
</organism>
<dbReference type="GO" id="GO:0005829">
    <property type="term" value="C:cytosol"/>
    <property type="evidence" value="ECO:0007669"/>
    <property type="project" value="TreeGrafter"/>
</dbReference>
<dbReference type="SUPFAM" id="SSF53098">
    <property type="entry name" value="Ribonuclease H-like"/>
    <property type="match status" value="1"/>
</dbReference>
<dbReference type="Pfam" id="PF00929">
    <property type="entry name" value="RNase_T"/>
    <property type="match status" value="1"/>
</dbReference>
<evidence type="ECO:0000313" key="5">
    <source>
        <dbReference type="EMBL" id="HEX70128.1"/>
    </source>
</evidence>
<evidence type="ECO:0000256" key="3">
    <source>
        <dbReference type="ARBA" id="ARBA00022839"/>
    </source>
</evidence>
<comment type="caution">
    <text evidence="5">The sequence shown here is derived from an EMBL/GenBank/DDBJ whole genome shotgun (WGS) entry which is preliminary data.</text>
</comment>
<dbReference type="CDD" id="cd06127">
    <property type="entry name" value="DEDDh"/>
    <property type="match status" value="1"/>
</dbReference>
<dbReference type="PANTHER" id="PTHR30231">
    <property type="entry name" value="DNA POLYMERASE III SUBUNIT EPSILON"/>
    <property type="match status" value="1"/>
</dbReference>
<dbReference type="GO" id="GO:0008408">
    <property type="term" value="F:3'-5' exonuclease activity"/>
    <property type="evidence" value="ECO:0007669"/>
    <property type="project" value="TreeGrafter"/>
</dbReference>
<accession>A0A7C2WIE0</accession>
<keyword evidence="1" id="KW-0540">Nuclease</keyword>
<name>A0A7C2WIE0_9BACT</name>
<feature type="domain" description="Exonuclease" evidence="4">
    <location>
        <begin position="34"/>
        <end position="212"/>
    </location>
</feature>
<dbReference type="GO" id="GO:0006259">
    <property type="term" value="P:DNA metabolic process"/>
    <property type="evidence" value="ECO:0007669"/>
    <property type="project" value="UniProtKB-ARBA"/>
</dbReference>
<proteinExistence type="predicted"/>
<keyword evidence="3 5" id="KW-0269">Exonuclease</keyword>
<protein>
    <submittedName>
        <fullName evidence="5">3'-5' exonuclease</fullName>
    </submittedName>
</protein>
<reference evidence="5" key="1">
    <citation type="journal article" date="2020" name="mSystems">
        <title>Genome- and Community-Level Interaction Insights into Carbon Utilization and Element Cycling Functions of Hydrothermarchaeota in Hydrothermal Sediment.</title>
        <authorList>
            <person name="Zhou Z."/>
            <person name="Liu Y."/>
            <person name="Xu W."/>
            <person name="Pan J."/>
            <person name="Luo Z.H."/>
            <person name="Li M."/>
        </authorList>
    </citation>
    <scope>NUCLEOTIDE SEQUENCE [LARGE SCALE GENOMIC DNA]</scope>
    <source>
        <strain evidence="5">SpSt-192</strain>
    </source>
</reference>
<evidence type="ECO:0000256" key="1">
    <source>
        <dbReference type="ARBA" id="ARBA00022722"/>
    </source>
</evidence>
<dbReference type="AlphaFoldDB" id="A0A7C2WIE0"/>
<keyword evidence="2" id="KW-0378">Hydrolase</keyword>
<dbReference type="PANTHER" id="PTHR30231:SF4">
    <property type="entry name" value="PROTEIN NEN2"/>
    <property type="match status" value="1"/>
</dbReference>